<keyword evidence="2" id="KW-0489">Methyltransferase</keyword>
<dbReference type="InterPro" id="IPR001537">
    <property type="entry name" value="SpoU_MeTrfase"/>
</dbReference>
<dbReference type="GO" id="GO:0008173">
    <property type="term" value="F:RNA methyltransferase activity"/>
    <property type="evidence" value="ECO:0007669"/>
    <property type="project" value="InterPro"/>
</dbReference>
<dbReference type="AlphaFoldDB" id="A0A6J7E916"/>
<dbReference type="InterPro" id="IPR029028">
    <property type="entry name" value="Alpha/beta_knot_MTases"/>
</dbReference>
<feature type="domain" description="RNA 2-O ribose methyltransferase substrate binding" evidence="4">
    <location>
        <begin position="2"/>
        <end position="69"/>
    </location>
</feature>
<evidence type="ECO:0000256" key="2">
    <source>
        <dbReference type="ARBA" id="ARBA00022603"/>
    </source>
</evidence>
<dbReference type="SUPFAM" id="SSF75217">
    <property type="entry name" value="alpha/beta knot"/>
    <property type="match status" value="1"/>
</dbReference>
<dbReference type="Pfam" id="PF00588">
    <property type="entry name" value="SpoU_methylase"/>
    <property type="match status" value="1"/>
</dbReference>
<comment type="similarity">
    <text evidence="1">Belongs to the class IV-like SAM-binding methyltransferase superfamily. RNA methyltransferase TrmH family.</text>
</comment>
<dbReference type="InterPro" id="IPR029026">
    <property type="entry name" value="tRNA_m1G_MTases_N"/>
</dbReference>
<reference evidence="5" key="1">
    <citation type="submission" date="2020-05" db="EMBL/GenBank/DDBJ databases">
        <authorList>
            <person name="Chiriac C."/>
            <person name="Salcher M."/>
            <person name="Ghai R."/>
            <person name="Kavagutti S V."/>
        </authorList>
    </citation>
    <scope>NUCLEOTIDE SEQUENCE</scope>
</reference>
<gene>
    <name evidence="5" type="ORF">UFOPK3444_01125</name>
</gene>
<keyword evidence="3" id="KW-0808">Transferase</keyword>
<dbReference type="InterPro" id="IPR029064">
    <property type="entry name" value="Ribosomal_eL30-like_sf"/>
</dbReference>
<proteinExistence type="inferred from homology"/>
<dbReference type="Gene3D" id="3.30.1330.30">
    <property type="match status" value="1"/>
</dbReference>
<dbReference type="GO" id="GO:0003723">
    <property type="term" value="F:RNA binding"/>
    <property type="evidence" value="ECO:0007669"/>
    <property type="project" value="InterPro"/>
</dbReference>
<dbReference type="NCBIfam" id="TIGR00186">
    <property type="entry name" value="rRNA_methyl_3"/>
    <property type="match status" value="1"/>
</dbReference>
<dbReference type="GO" id="GO:0006396">
    <property type="term" value="P:RNA processing"/>
    <property type="evidence" value="ECO:0007669"/>
    <property type="project" value="InterPro"/>
</dbReference>
<organism evidence="5">
    <name type="scientific">freshwater metagenome</name>
    <dbReference type="NCBI Taxonomy" id="449393"/>
    <lineage>
        <taxon>unclassified sequences</taxon>
        <taxon>metagenomes</taxon>
        <taxon>ecological metagenomes</taxon>
    </lineage>
</organism>
<name>A0A6J7E916_9ZZZZ</name>
<dbReference type="Gene3D" id="3.40.1280.10">
    <property type="match status" value="1"/>
</dbReference>
<dbReference type="Pfam" id="PF08032">
    <property type="entry name" value="SpoU_sub_bind"/>
    <property type="match status" value="1"/>
</dbReference>
<dbReference type="SUPFAM" id="SSF55315">
    <property type="entry name" value="L30e-like"/>
    <property type="match status" value="1"/>
</dbReference>
<protein>
    <submittedName>
        <fullName evidence="5">Unannotated protein</fullName>
    </submittedName>
</protein>
<evidence type="ECO:0000313" key="5">
    <source>
        <dbReference type="EMBL" id="CAB4877785.1"/>
    </source>
</evidence>
<dbReference type="InterPro" id="IPR004441">
    <property type="entry name" value="rRNA_MeTrfase_TrmH"/>
</dbReference>
<dbReference type="GO" id="GO:0005829">
    <property type="term" value="C:cytosol"/>
    <property type="evidence" value="ECO:0007669"/>
    <property type="project" value="TreeGrafter"/>
</dbReference>
<dbReference type="PANTHER" id="PTHR46429">
    <property type="entry name" value="23S RRNA (GUANOSINE-2'-O-)-METHYLTRANSFERASE RLMB"/>
    <property type="match status" value="1"/>
</dbReference>
<evidence type="ECO:0000256" key="3">
    <source>
        <dbReference type="ARBA" id="ARBA00022679"/>
    </source>
</evidence>
<dbReference type="GO" id="GO:0032259">
    <property type="term" value="P:methylation"/>
    <property type="evidence" value="ECO:0007669"/>
    <property type="project" value="UniProtKB-KW"/>
</dbReference>
<dbReference type="FunFam" id="3.40.1280.10:FF:000008">
    <property type="entry name" value="Group 3 RNA methyltransferase TrmH"/>
    <property type="match status" value="1"/>
</dbReference>
<evidence type="ECO:0000256" key="1">
    <source>
        <dbReference type="ARBA" id="ARBA00007228"/>
    </source>
</evidence>
<dbReference type="InterPro" id="IPR013123">
    <property type="entry name" value="SpoU_subst-bd"/>
</dbReference>
<dbReference type="SMART" id="SM00967">
    <property type="entry name" value="SpoU_sub_bind"/>
    <property type="match status" value="1"/>
</dbReference>
<evidence type="ECO:0000259" key="4">
    <source>
        <dbReference type="SMART" id="SM00967"/>
    </source>
</evidence>
<dbReference type="EMBL" id="CAFBLU010000018">
    <property type="protein sequence ID" value="CAB4877785.1"/>
    <property type="molecule type" value="Genomic_DNA"/>
</dbReference>
<accession>A0A6J7E916</accession>
<dbReference type="CDD" id="cd18103">
    <property type="entry name" value="SpoU-like_RlmB"/>
    <property type="match status" value="1"/>
</dbReference>
<dbReference type="PANTHER" id="PTHR46429:SF1">
    <property type="entry name" value="23S RRNA (GUANOSINE-2'-O-)-METHYLTRANSFERASE RLMB"/>
    <property type="match status" value="1"/>
</dbReference>
<sequence>MIIYGRNAVNEAIAGPRNVHRIWVTERGPDADWPSQIPVETADFQALEKRCESPDHQGVVAEVADFVYTDPAELLAVKDALLVVLDEVQDPRNFGAICRVAAAAGAAGVVIPRHRSAEVTPVVCKVSSGAVEHLPVAQVRNIADFLADARDAGFWSHGAAMEGAEQWDAVDWTGPVVLVMGSEGKGLRPRVADACDRLVALPLAGRIESLNVSTAAAALLYEAVRQRGA</sequence>